<feature type="compositionally biased region" description="Polar residues" evidence="3">
    <location>
        <begin position="503"/>
        <end position="512"/>
    </location>
</feature>
<dbReference type="Proteomes" id="UP000636709">
    <property type="component" value="Unassembled WGS sequence"/>
</dbReference>
<dbReference type="Gene3D" id="1.20.920.10">
    <property type="entry name" value="Bromodomain-like"/>
    <property type="match status" value="1"/>
</dbReference>
<feature type="compositionally biased region" description="Basic residues" evidence="3">
    <location>
        <begin position="1"/>
        <end position="11"/>
    </location>
</feature>
<feature type="compositionally biased region" description="Basic and acidic residues" evidence="3">
    <location>
        <begin position="516"/>
        <end position="537"/>
    </location>
</feature>
<keyword evidence="6" id="KW-1185">Reference proteome</keyword>
<dbReference type="SMART" id="SM00297">
    <property type="entry name" value="BROMO"/>
    <property type="match status" value="1"/>
</dbReference>
<dbReference type="PROSITE" id="PS00633">
    <property type="entry name" value="BROMODOMAIN_1"/>
    <property type="match status" value="1"/>
</dbReference>
<feature type="domain" description="Bromo" evidence="4">
    <location>
        <begin position="282"/>
        <end position="355"/>
    </location>
</feature>
<sequence>MKRKRGRKPAAKKAAAAAPAAAAEDSTSPDSTSSPSTEATNSTPDQAEEEEELAPPVTEAAAAVAAAPEPPQLPPPPPPSEAAHKPTAAAAAATPVNPPVDTYAKPKVGAVYGRVKLKFKSSKPATDLPPPQPQPQPQPQQQKGSSPAADPGKSESASVPEATKEADAEKTAAAIADGPKTDGEPLEPSNAGKEKVARKVGGIKIKTVGLSSGGNTPDRKADSVDEPPPPSKQEAVSEKKEVEEAIMEPMASQEPEEKQSTPERQRDDKELAAALEAIKKVMKMDAAEPFNVPVDPVALGIPDYFDIIDTPMDFGTICKNLEGGDKYMNSEDVYKDVQFIWDNCTKYNSKGDYIIELMKRVKKGFMKNWLAAGLYSDVPDSGGNDNTDDEDAKGQSKNKSKNKRRRPGNDRHKSDCICAVCQVTRRKKERDEILAVLDNETAAMDSNTSDQHDMEGNSGANNLGSHDTSSSLDQRPQTDVYKETAEAGDSGIRIEDVRRFSSGRPSSLQYPDSENEGSRQRFEGKEQVDMNNNEEHTSTQPNEYSDVENHQQKGQIETSQEVEMEEDYPIQQENPSFLELCASLFPGTQRSSTFSIRRSLFLPRRRAPLKESPLHVAIAAMMKR</sequence>
<evidence type="ECO:0000313" key="6">
    <source>
        <dbReference type="Proteomes" id="UP000636709"/>
    </source>
</evidence>
<dbReference type="EMBL" id="JACEFO010001742">
    <property type="protein sequence ID" value="KAF8712637.1"/>
    <property type="molecule type" value="Genomic_DNA"/>
</dbReference>
<feature type="region of interest" description="Disordered" evidence="3">
    <location>
        <begin position="438"/>
        <end position="567"/>
    </location>
</feature>
<organism evidence="5 6">
    <name type="scientific">Digitaria exilis</name>
    <dbReference type="NCBI Taxonomy" id="1010633"/>
    <lineage>
        <taxon>Eukaryota</taxon>
        <taxon>Viridiplantae</taxon>
        <taxon>Streptophyta</taxon>
        <taxon>Embryophyta</taxon>
        <taxon>Tracheophyta</taxon>
        <taxon>Spermatophyta</taxon>
        <taxon>Magnoliopsida</taxon>
        <taxon>Liliopsida</taxon>
        <taxon>Poales</taxon>
        <taxon>Poaceae</taxon>
        <taxon>PACMAD clade</taxon>
        <taxon>Panicoideae</taxon>
        <taxon>Panicodae</taxon>
        <taxon>Paniceae</taxon>
        <taxon>Anthephorinae</taxon>
        <taxon>Digitaria</taxon>
    </lineage>
</organism>
<dbReference type="OrthoDB" id="21449at2759"/>
<evidence type="ECO:0000256" key="2">
    <source>
        <dbReference type="PROSITE-ProRule" id="PRU00035"/>
    </source>
</evidence>
<feature type="compositionally biased region" description="Polar residues" evidence="3">
    <location>
        <begin position="458"/>
        <end position="477"/>
    </location>
</feature>
<dbReference type="PRINTS" id="PR00503">
    <property type="entry name" value="BROMODOMAIN"/>
</dbReference>
<feature type="compositionally biased region" description="Pro residues" evidence="3">
    <location>
        <begin position="127"/>
        <end position="138"/>
    </location>
</feature>
<protein>
    <recommendedName>
        <fullName evidence="4">Bromo domain-containing protein</fullName>
    </recommendedName>
</protein>
<dbReference type="Pfam" id="PF00439">
    <property type="entry name" value="Bromodomain"/>
    <property type="match status" value="1"/>
</dbReference>
<feature type="compositionally biased region" description="Basic residues" evidence="3">
    <location>
        <begin position="396"/>
        <end position="406"/>
    </location>
</feature>
<dbReference type="PROSITE" id="PS50014">
    <property type="entry name" value="BROMODOMAIN_2"/>
    <property type="match status" value="1"/>
</dbReference>
<dbReference type="InterPro" id="IPR001487">
    <property type="entry name" value="Bromodomain"/>
</dbReference>
<feature type="compositionally biased region" description="Pro residues" evidence="3">
    <location>
        <begin position="68"/>
        <end position="80"/>
    </location>
</feature>
<evidence type="ECO:0000256" key="3">
    <source>
        <dbReference type="SAM" id="MobiDB-lite"/>
    </source>
</evidence>
<evidence type="ECO:0000256" key="1">
    <source>
        <dbReference type="ARBA" id="ARBA00023117"/>
    </source>
</evidence>
<proteinExistence type="predicted"/>
<feature type="compositionally biased region" description="Low complexity" evidence="3">
    <location>
        <begin position="54"/>
        <end position="67"/>
    </location>
</feature>
<dbReference type="SUPFAM" id="SSF47370">
    <property type="entry name" value="Bromodomain"/>
    <property type="match status" value="1"/>
</dbReference>
<dbReference type="PANTHER" id="PTHR47809">
    <property type="entry name" value="DNA-BINDING BROMODOMAIN-CONTAINING PROTEIN"/>
    <property type="match status" value="1"/>
</dbReference>
<gene>
    <name evidence="5" type="ORF">HU200_028394</name>
</gene>
<feature type="compositionally biased region" description="Basic and acidic residues" evidence="3">
    <location>
        <begin position="255"/>
        <end position="268"/>
    </location>
</feature>
<feature type="compositionally biased region" description="Low complexity" evidence="3">
    <location>
        <begin position="85"/>
        <end position="95"/>
    </location>
</feature>
<feature type="region of interest" description="Disordered" evidence="3">
    <location>
        <begin position="377"/>
        <end position="412"/>
    </location>
</feature>
<evidence type="ECO:0000259" key="4">
    <source>
        <dbReference type="PROSITE" id="PS50014"/>
    </source>
</evidence>
<keyword evidence="1 2" id="KW-0103">Bromodomain</keyword>
<dbReference type="InterPro" id="IPR036427">
    <property type="entry name" value="Bromodomain-like_sf"/>
</dbReference>
<feature type="compositionally biased region" description="Low complexity" evidence="3">
    <location>
        <begin position="12"/>
        <end position="40"/>
    </location>
</feature>
<reference evidence="5" key="1">
    <citation type="submission" date="2020-07" db="EMBL/GenBank/DDBJ databases">
        <title>Genome sequence and genetic diversity analysis of an under-domesticated orphan crop, white fonio (Digitaria exilis).</title>
        <authorList>
            <person name="Bennetzen J.L."/>
            <person name="Chen S."/>
            <person name="Ma X."/>
            <person name="Wang X."/>
            <person name="Yssel A.E.J."/>
            <person name="Chaluvadi S.R."/>
            <person name="Johnson M."/>
            <person name="Gangashetty P."/>
            <person name="Hamidou F."/>
            <person name="Sanogo M.D."/>
            <person name="Zwaenepoel A."/>
            <person name="Wallace J."/>
            <person name="Van De Peer Y."/>
            <person name="Van Deynze A."/>
        </authorList>
    </citation>
    <scope>NUCLEOTIDE SEQUENCE</scope>
    <source>
        <tissue evidence="5">Leaves</tissue>
    </source>
</reference>
<comment type="caution">
    <text evidence="5">The sequence shown here is derived from an EMBL/GenBank/DDBJ whole genome shotgun (WGS) entry which is preliminary data.</text>
</comment>
<evidence type="ECO:0000313" key="5">
    <source>
        <dbReference type="EMBL" id="KAF8712637.1"/>
    </source>
</evidence>
<name>A0A835C5F5_9POAL</name>
<feature type="region of interest" description="Disordered" evidence="3">
    <location>
        <begin position="1"/>
        <end position="105"/>
    </location>
</feature>
<dbReference type="AlphaFoldDB" id="A0A835C5F5"/>
<dbReference type="PANTHER" id="PTHR47809:SF2">
    <property type="entry name" value="DNA-BINDING BROMODOMAIN-CONTAINING PROTEIN"/>
    <property type="match status" value="1"/>
</dbReference>
<accession>A0A835C5F5</accession>
<dbReference type="InterPro" id="IPR018359">
    <property type="entry name" value="Bromodomain_CS"/>
</dbReference>
<feature type="region of interest" description="Disordered" evidence="3">
    <location>
        <begin position="119"/>
        <end position="268"/>
    </location>
</feature>